<evidence type="ECO:0000256" key="1">
    <source>
        <dbReference type="ARBA" id="ARBA00005953"/>
    </source>
</evidence>
<sequence length="137" mass="15238">MNNIPEIDVYVRFCETDAAGHVNNTSYFIYMEEARTKFFKAVGYDKDNRGEMNFIVASAQCDYLAQAYANQTLTLSTRVSRIGTKSYTLAHEIKSADTGAMVAAGSAVIVCFNFQTQQSEVIPPELRSILEQCLVTV</sequence>
<dbReference type="PANTHER" id="PTHR31793">
    <property type="entry name" value="4-HYDROXYBENZOYL-COA THIOESTERASE FAMILY MEMBER"/>
    <property type="match status" value="1"/>
</dbReference>
<comment type="similarity">
    <text evidence="1">Belongs to the 4-hydroxybenzoyl-CoA thioesterase family.</text>
</comment>
<evidence type="ECO:0000313" key="4">
    <source>
        <dbReference type="Proteomes" id="UP000283095"/>
    </source>
</evidence>
<dbReference type="PANTHER" id="PTHR31793:SF27">
    <property type="entry name" value="NOVEL THIOESTERASE SUPERFAMILY DOMAIN AND SAPOSIN A-TYPE DOMAIN CONTAINING PROTEIN (0610012H03RIK)"/>
    <property type="match status" value="1"/>
</dbReference>
<proteinExistence type="inferred from homology"/>
<dbReference type="InterPro" id="IPR029069">
    <property type="entry name" value="HotDog_dom_sf"/>
</dbReference>
<keyword evidence="2" id="KW-0378">Hydrolase</keyword>
<dbReference type="GO" id="GO:0047617">
    <property type="term" value="F:fatty acyl-CoA hydrolase activity"/>
    <property type="evidence" value="ECO:0007669"/>
    <property type="project" value="TreeGrafter"/>
</dbReference>
<evidence type="ECO:0000256" key="2">
    <source>
        <dbReference type="ARBA" id="ARBA00022801"/>
    </source>
</evidence>
<dbReference type="CDD" id="cd00586">
    <property type="entry name" value="4HBT"/>
    <property type="match status" value="1"/>
</dbReference>
<dbReference type="KEGG" id="pasa:BAOM_2246"/>
<gene>
    <name evidence="3" type="ORF">BAOM_2246</name>
</gene>
<dbReference type="Pfam" id="PF13279">
    <property type="entry name" value="4HBT_2"/>
    <property type="match status" value="1"/>
</dbReference>
<dbReference type="NCBIfam" id="TIGR00051">
    <property type="entry name" value="YbgC/FadM family acyl-CoA thioesterase"/>
    <property type="match status" value="1"/>
</dbReference>
<protein>
    <submittedName>
        <fullName evidence="3">Uncharacterized protein</fullName>
    </submittedName>
</protein>
<dbReference type="SUPFAM" id="SSF54637">
    <property type="entry name" value="Thioesterase/thiol ester dehydrase-isomerase"/>
    <property type="match status" value="1"/>
</dbReference>
<dbReference type="InterPro" id="IPR050563">
    <property type="entry name" value="4-hydroxybenzoyl-CoA_TE"/>
</dbReference>
<dbReference type="RefSeq" id="WP_127760251.1">
    <property type="nucleotide sequence ID" value="NZ_CP026095.1"/>
</dbReference>
<dbReference type="OrthoDB" id="9799036at2"/>
<accession>A0A3Q9RMV2</accession>
<dbReference type="Gene3D" id="3.10.129.10">
    <property type="entry name" value="Hotdog Thioesterase"/>
    <property type="match status" value="1"/>
</dbReference>
<organism evidence="3 4">
    <name type="scientific">Peribacillus asahii</name>
    <dbReference type="NCBI Taxonomy" id="228899"/>
    <lineage>
        <taxon>Bacteria</taxon>
        <taxon>Bacillati</taxon>
        <taxon>Bacillota</taxon>
        <taxon>Bacilli</taxon>
        <taxon>Bacillales</taxon>
        <taxon>Bacillaceae</taxon>
        <taxon>Peribacillus</taxon>
    </lineage>
</organism>
<dbReference type="Proteomes" id="UP000283095">
    <property type="component" value="Chromosome"/>
</dbReference>
<name>A0A3Q9RMV2_9BACI</name>
<dbReference type="EMBL" id="CP026095">
    <property type="protein sequence ID" value="AZV42855.1"/>
    <property type="molecule type" value="Genomic_DNA"/>
</dbReference>
<dbReference type="AlphaFoldDB" id="A0A3Q9RMV2"/>
<dbReference type="PIRSF" id="PIRSF003230">
    <property type="entry name" value="YbgC"/>
    <property type="match status" value="1"/>
</dbReference>
<evidence type="ECO:0000313" key="3">
    <source>
        <dbReference type="EMBL" id="AZV42855.1"/>
    </source>
</evidence>
<reference evidence="3 4" key="1">
    <citation type="submission" date="2018-01" db="EMBL/GenBank/DDBJ databases">
        <title>Bacillus asahii Genome sequencing and assembly.</title>
        <authorList>
            <person name="Jiang H."/>
            <person name="Feng Y."/>
            <person name="Zhao F."/>
            <person name="Lin X."/>
        </authorList>
    </citation>
    <scope>NUCLEOTIDE SEQUENCE [LARGE SCALE GENOMIC DNA]</scope>
    <source>
        <strain evidence="3 4">OM18</strain>
    </source>
</reference>
<dbReference type="InterPro" id="IPR006684">
    <property type="entry name" value="YbgC/YbaW"/>
</dbReference>